<evidence type="ECO:0000313" key="4">
    <source>
        <dbReference type="EMBL" id="CAF4020128.1"/>
    </source>
</evidence>
<dbReference type="EMBL" id="CAJNOV010018828">
    <property type="protein sequence ID" value="CAF1624640.1"/>
    <property type="molecule type" value="Genomic_DNA"/>
</dbReference>
<dbReference type="CDD" id="cd18186">
    <property type="entry name" value="BTB_POZ_ZBTB_KLHL-like"/>
    <property type="match status" value="1"/>
</dbReference>
<sequence>MSYSQSWANESGTTRPDSSEDQNEIDSVNYSSEKTHDRKKINRELNKVCSEQIIVHRWFLSDIQSLNSQKDDFYVQSSSFGCTGGNGILNWIIRFYPRASKLSKNTTHSFKVIDKHEHRTTTGNNSALNEVEKSNETINETLLNTLQNMMSKKENKNSISYVESVNQLLCEILQKPISNIDQCIRSNEEDLNKEISTHEAVHVSRLKHDMLKTLPQDSIASSEDETISDDESYCALEILKVNDYEESSQALFETYYQIFDVADDGILSLLKTQGRYQAHFNRALIMLPRDTIFSISSNNILFSIKLIIYECSSTIGYCQSMSSNNECFKNLLSEQVLVLNTSIRDTNIFCNPNSMIELSKSNIFWLMSMQKRFTDMIIYSSDGQEFHAHRLILCTACEKLAEIISTNQEMNKIEIDSISGIILKRILKYLYTGEIEISIGEFSIDEIRDLLNAVDFFELFQLKNIITKKCWNHITEKNCFDLLQLAEDKQMKMLKNRILIFLCQQYPQLFNTDGWQQFVNIRPHLYDEAFVSLLRLNHLQKSIIENNSKNQKS</sequence>
<comment type="caution">
    <text evidence="3">The sequence shown here is derived from an EMBL/GenBank/DDBJ whole genome shotgun (WGS) entry which is preliminary data.</text>
</comment>
<dbReference type="SMART" id="SM00225">
    <property type="entry name" value="BTB"/>
    <property type="match status" value="1"/>
</dbReference>
<dbReference type="PANTHER" id="PTHR24413">
    <property type="entry name" value="SPECKLE-TYPE POZ PROTEIN"/>
    <property type="match status" value="1"/>
</dbReference>
<proteinExistence type="predicted"/>
<organism evidence="3 5">
    <name type="scientific">Rotaria magnacalcarata</name>
    <dbReference type="NCBI Taxonomy" id="392030"/>
    <lineage>
        <taxon>Eukaryota</taxon>
        <taxon>Metazoa</taxon>
        <taxon>Spiralia</taxon>
        <taxon>Gnathifera</taxon>
        <taxon>Rotifera</taxon>
        <taxon>Eurotatoria</taxon>
        <taxon>Bdelloidea</taxon>
        <taxon>Philodinida</taxon>
        <taxon>Philodinidae</taxon>
        <taxon>Rotaria</taxon>
    </lineage>
</organism>
<dbReference type="SUPFAM" id="SSF54695">
    <property type="entry name" value="POZ domain"/>
    <property type="match status" value="1"/>
</dbReference>
<dbReference type="Proteomes" id="UP000663855">
    <property type="component" value="Unassembled WGS sequence"/>
</dbReference>
<dbReference type="Pfam" id="PF00651">
    <property type="entry name" value="BTB"/>
    <property type="match status" value="1"/>
</dbReference>
<evidence type="ECO:0000313" key="3">
    <source>
        <dbReference type="EMBL" id="CAF1624640.1"/>
    </source>
</evidence>
<dbReference type="Proteomes" id="UP000681967">
    <property type="component" value="Unassembled WGS sequence"/>
</dbReference>
<feature type="compositionally biased region" description="Polar residues" evidence="1">
    <location>
        <begin position="1"/>
        <end position="16"/>
    </location>
</feature>
<dbReference type="EMBL" id="CAJOBH010005311">
    <property type="protein sequence ID" value="CAF4020128.1"/>
    <property type="molecule type" value="Genomic_DNA"/>
</dbReference>
<evidence type="ECO:0000259" key="2">
    <source>
        <dbReference type="PROSITE" id="PS50097"/>
    </source>
</evidence>
<accession>A0A816CHJ0</accession>
<dbReference type="InterPro" id="IPR011333">
    <property type="entry name" value="SKP1/BTB/POZ_sf"/>
</dbReference>
<evidence type="ECO:0000313" key="5">
    <source>
        <dbReference type="Proteomes" id="UP000663855"/>
    </source>
</evidence>
<feature type="region of interest" description="Disordered" evidence="1">
    <location>
        <begin position="1"/>
        <end position="37"/>
    </location>
</feature>
<dbReference type="PROSITE" id="PS50097">
    <property type="entry name" value="BTB"/>
    <property type="match status" value="1"/>
</dbReference>
<protein>
    <recommendedName>
        <fullName evidence="2">BTB domain-containing protein</fullName>
    </recommendedName>
</protein>
<dbReference type="Gene3D" id="1.25.40.420">
    <property type="match status" value="1"/>
</dbReference>
<gene>
    <name evidence="4" type="ORF">BYL167_LOCUS14733</name>
    <name evidence="3" type="ORF">CJN711_LOCUS38487</name>
</gene>
<dbReference type="AlphaFoldDB" id="A0A816CHJ0"/>
<dbReference type="Gene3D" id="3.30.710.10">
    <property type="entry name" value="Potassium Channel Kv1.1, Chain A"/>
    <property type="match status" value="1"/>
</dbReference>
<feature type="domain" description="BTB" evidence="2">
    <location>
        <begin position="374"/>
        <end position="439"/>
    </location>
</feature>
<reference evidence="3" key="1">
    <citation type="submission" date="2021-02" db="EMBL/GenBank/DDBJ databases">
        <authorList>
            <person name="Nowell W R."/>
        </authorList>
    </citation>
    <scope>NUCLEOTIDE SEQUENCE</scope>
</reference>
<evidence type="ECO:0000256" key="1">
    <source>
        <dbReference type="SAM" id="MobiDB-lite"/>
    </source>
</evidence>
<dbReference type="InterPro" id="IPR000210">
    <property type="entry name" value="BTB/POZ_dom"/>
</dbReference>
<name>A0A816CHJ0_9BILA</name>